<feature type="repeat" description="WD" evidence="3">
    <location>
        <begin position="364"/>
        <end position="395"/>
    </location>
</feature>
<accession>A0A6I8LNL6</accession>
<dbReference type="InterPro" id="IPR019775">
    <property type="entry name" value="WD40_repeat_CS"/>
</dbReference>
<evidence type="ECO:0000313" key="5">
    <source>
        <dbReference type="Proteomes" id="UP000399805"/>
    </source>
</evidence>
<evidence type="ECO:0000313" key="4">
    <source>
        <dbReference type="EMBL" id="VVJ18483.1"/>
    </source>
</evidence>
<feature type="repeat" description="WD" evidence="3">
    <location>
        <begin position="108"/>
        <end position="140"/>
    </location>
</feature>
<dbReference type="PROSITE" id="PS50082">
    <property type="entry name" value="WD_REPEATS_2"/>
    <property type="match status" value="6"/>
</dbReference>
<feature type="repeat" description="WD" evidence="3">
    <location>
        <begin position="194"/>
        <end position="235"/>
    </location>
</feature>
<dbReference type="PANTHER" id="PTHR19879">
    <property type="entry name" value="TRANSCRIPTION INITIATION FACTOR TFIID"/>
    <property type="match status" value="1"/>
</dbReference>
<evidence type="ECO:0000256" key="3">
    <source>
        <dbReference type="PROSITE-ProRule" id="PRU00221"/>
    </source>
</evidence>
<dbReference type="PROSITE" id="PS50294">
    <property type="entry name" value="WD_REPEATS_REGION"/>
    <property type="match status" value="6"/>
</dbReference>
<organism evidence="4 5">
    <name type="scientific">Amycolatopsis camponoti</name>
    <dbReference type="NCBI Taxonomy" id="2606593"/>
    <lineage>
        <taxon>Bacteria</taxon>
        <taxon>Bacillati</taxon>
        <taxon>Actinomycetota</taxon>
        <taxon>Actinomycetes</taxon>
        <taxon>Pseudonocardiales</taxon>
        <taxon>Pseudonocardiaceae</taxon>
        <taxon>Amycolatopsis</taxon>
    </lineage>
</organism>
<dbReference type="CDD" id="cd00200">
    <property type="entry name" value="WD40"/>
    <property type="match status" value="1"/>
</dbReference>
<dbReference type="PRINTS" id="PR00320">
    <property type="entry name" value="GPROTEINBRPT"/>
</dbReference>
<gene>
    <name evidence="4" type="ORF">AA23TX_03504</name>
</gene>
<evidence type="ECO:0000256" key="2">
    <source>
        <dbReference type="ARBA" id="ARBA00022737"/>
    </source>
</evidence>
<dbReference type="PROSITE" id="PS00678">
    <property type="entry name" value="WD_REPEATS_1"/>
    <property type="match status" value="1"/>
</dbReference>
<dbReference type="AlphaFoldDB" id="A0A6I8LNL6"/>
<dbReference type="EMBL" id="CABVGP010000001">
    <property type="protein sequence ID" value="VVJ18483.1"/>
    <property type="molecule type" value="Genomic_DNA"/>
</dbReference>
<proteinExistence type="predicted"/>
<dbReference type="InterPro" id="IPR015943">
    <property type="entry name" value="WD40/YVTN_repeat-like_dom_sf"/>
</dbReference>
<feature type="repeat" description="WD" evidence="3">
    <location>
        <begin position="279"/>
        <end position="320"/>
    </location>
</feature>
<feature type="repeat" description="WD" evidence="3">
    <location>
        <begin position="237"/>
        <end position="277"/>
    </location>
</feature>
<feature type="repeat" description="WD" evidence="3">
    <location>
        <begin position="151"/>
        <end position="192"/>
    </location>
</feature>
<keyword evidence="5" id="KW-1185">Reference proteome</keyword>
<sequence>MTPAGPITVLFDRLHELHLRAGEPGLRQIARDIGIGVLSHATVHNAFTGPRVPKWGYLELIVETLGGDTALFHTLWLAARQAERTGQAAPAIFSPVPDGAAWACTNILTGHDGEVTGVAFSPNGRLLATVSADMSVRLWSTHDGTPHGEPMNGHRGPVWGVAFSPTGRCLATASVDTTVRLWDPHTATALAVPPLEHDGYVVAVAFSLHGRALVTGGGDTLVRVWDLTDGFSLRSVLTGHTDAINDLAVSPRGWIASSDANGEVRLWHVGDREPVDVHLGRHPSSMACVAFSPDGRTLAAGADDGTVHVWTTATRTCVRQPWTAHDSPVWGLAFLDPDTLITAGRDHTAQFWNWATAVPAGAPLLGHEDALTQVAVDQAGTMLATASDDGTARLWRPGPTRR</sequence>
<dbReference type="Gene3D" id="2.130.10.10">
    <property type="entry name" value="YVTN repeat-like/Quinoprotein amine dehydrogenase"/>
    <property type="match status" value="3"/>
</dbReference>
<dbReference type="Pfam" id="PF00400">
    <property type="entry name" value="WD40"/>
    <property type="match status" value="7"/>
</dbReference>
<dbReference type="PANTHER" id="PTHR19879:SF9">
    <property type="entry name" value="TRANSCRIPTION INITIATION FACTOR TFIID SUBUNIT 5"/>
    <property type="match status" value="1"/>
</dbReference>
<reference evidence="4 5" key="1">
    <citation type="submission" date="2019-09" db="EMBL/GenBank/DDBJ databases">
        <authorList>
            <person name="Leyn A S."/>
        </authorList>
    </citation>
    <scope>NUCLEOTIDE SEQUENCE [LARGE SCALE GENOMIC DNA]</scope>
    <source>
        <strain evidence="4">AA231_1</strain>
    </source>
</reference>
<keyword evidence="2" id="KW-0677">Repeat</keyword>
<evidence type="ECO:0000256" key="1">
    <source>
        <dbReference type="ARBA" id="ARBA00022574"/>
    </source>
</evidence>
<keyword evidence="1 3" id="KW-0853">WD repeat</keyword>
<dbReference type="InterPro" id="IPR020472">
    <property type="entry name" value="WD40_PAC1"/>
</dbReference>
<dbReference type="SUPFAM" id="SSF50978">
    <property type="entry name" value="WD40 repeat-like"/>
    <property type="match status" value="1"/>
</dbReference>
<protein>
    <submittedName>
        <fullName evidence="4">Uncharacterized protein</fullName>
    </submittedName>
</protein>
<dbReference type="Proteomes" id="UP000399805">
    <property type="component" value="Unassembled WGS sequence"/>
</dbReference>
<dbReference type="InterPro" id="IPR001680">
    <property type="entry name" value="WD40_rpt"/>
</dbReference>
<name>A0A6I8LNL6_9PSEU</name>
<dbReference type="SMART" id="SM00320">
    <property type="entry name" value="WD40"/>
    <property type="match status" value="7"/>
</dbReference>
<dbReference type="InterPro" id="IPR036322">
    <property type="entry name" value="WD40_repeat_dom_sf"/>
</dbReference>